<dbReference type="PANTHER" id="PTHR11931">
    <property type="entry name" value="PHOSPHOGLYCERATE MUTASE"/>
    <property type="match status" value="1"/>
</dbReference>
<dbReference type="FunFam" id="3.40.50.1240:FF:000003">
    <property type="entry name" value="2,3-bisphosphoglycerate-dependent phosphoglycerate mutase"/>
    <property type="match status" value="1"/>
</dbReference>
<keyword evidence="4 8" id="KW-0413">Isomerase</keyword>
<dbReference type="Pfam" id="PF00300">
    <property type="entry name" value="His_Phos_1"/>
    <property type="match status" value="1"/>
</dbReference>
<feature type="binding site" evidence="6">
    <location>
        <begin position="70"/>
        <end position="77"/>
    </location>
    <ligand>
        <name>substrate</name>
    </ligand>
</feature>
<dbReference type="HAMAP" id="MF_01039">
    <property type="entry name" value="PGAM_GpmA"/>
    <property type="match status" value="1"/>
</dbReference>
<dbReference type="SMART" id="SM00855">
    <property type="entry name" value="PGAM"/>
    <property type="match status" value="1"/>
</dbReference>
<dbReference type="NCBIfam" id="NF010713">
    <property type="entry name" value="PRK14115.1"/>
    <property type="match status" value="1"/>
</dbReference>
<feature type="signal peptide" evidence="9">
    <location>
        <begin position="1"/>
        <end position="27"/>
    </location>
</feature>
<reference evidence="10 11" key="1">
    <citation type="journal article" date="2014" name="Mol. Plant">
        <title>Chromosome Scale Genome Assembly and Transcriptome Profiling of Nannochloropsis gaditana in Nitrogen Depletion.</title>
        <authorList>
            <person name="Corteggiani Carpinelli E."/>
            <person name="Telatin A."/>
            <person name="Vitulo N."/>
            <person name="Forcato C."/>
            <person name="D'Angelo M."/>
            <person name="Schiavon R."/>
            <person name="Vezzi A."/>
            <person name="Giacometti G.M."/>
            <person name="Morosinotto T."/>
            <person name="Valle G."/>
        </authorList>
    </citation>
    <scope>NUCLEOTIDE SEQUENCE [LARGE SCALE GENOMIC DNA]</scope>
    <source>
        <strain evidence="10 11">B-31</strain>
    </source>
</reference>
<evidence type="ECO:0000313" key="11">
    <source>
        <dbReference type="Proteomes" id="UP000019335"/>
    </source>
</evidence>
<dbReference type="OrthoDB" id="354304at2759"/>
<evidence type="ECO:0000256" key="6">
    <source>
        <dbReference type="PIRSR" id="PIRSR613078-2"/>
    </source>
</evidence>
<dbReference type="EC" id="5.4.2.11" evidence="8"/>
<dbReference type="Gene3D" id="3.40.50.1240">
    <property type="entry name" value="Phosphoglycerate mutase-like"/>
    <property type="match status" value="1"/>
</dbReference>
<evidence type="ECO:0000256" key="3">
    <source>
        <dbReference type="ARBA" id="ARBA00023152"/>
    </source>
</evidence>
<dbReference type="GO" id="GO:0004619">
    <property type="term" value="F:phosphoglycerate mutase activity"/>
    <property type="evidence" value="ECO:0007669"/>
    <property type="project" value="UniProtKB-EC"/>
</dbReference>
<keyword evidence="9" id="KW-0732">Signal</keyword>
<evidence type="ECO:0000313" key="10">
    <source>
        <dbReference type="EMBL" id="EWM27600.1"/>
    </source>
</evidence>
<feature type="binding site" evidence="6">
    <location>
        <position position="160"/>
    </location>
    <ligand>
        <name>substrate</name>
    </ligand>
</feature>
<evidence type="ECO:0000256" key="5">
    <source>
        <dbReference type="PIRSR" id="PIRSR613078-1"/>
    </source>
</evidence>
<sequence>MDWTKQASIFRGMLWLALLASISTTFAFVGHLGPQTASITATARSGSYRTASNTLFMMAGDKKYKIVLVRHGESTWNDENRFTGWYDCPLSIKGLKEAEEAGKALKEANLRFDMAYTSVLRRAIHTLWMCLEELDLMWIPVKKNWRLNERHYGALQGLNKKETVDKHGIEQVNIWRRSYDIPPPPVDKSSEHYPGNDPKYADVDKSVLPVTESLKTTKARFLPLWENEIIPDIKAGKRIVIAAHGNTIRALVQHLDNISEDVICGLNVPTGVPLIYELDENMKPIKHADAIAPLQGHYLGDQEKIRAKIEGVAAQTGGKKLGNHLPKTFGSEYICGW</sequence>
<dbReference type="GO" id="GO:0006096">
    <property type="term" value="P:glycolytic process"/>
    <property type="evidence" value="ECO:0007669"/>
    <property type="project" value="UniProtKB-KW"/>
</dbReference>
<feature type="binding site" evidence="6">
    <location>
        <begin position="176"/>
        <end position="177"/>
    </location>
    <ligand>
        <name>substrate</name>
    </ligand>
</feature>
<feature type="binding site" evidence="6">
    <location>
        <begin position="245"/>
        <end position="246"/>
    </location>
    <ligand>
        <name>substrate</name>
    </ligand>
</feature>
<organism evidence="10 11">
    <name type="scientific">Nannochloropsis gaditana</name>
    <dbReference type="NCBI Taxonomy" id="72520"/>
    <lineage>
        <taxon>Eukaryota</taxon>
        <taxon>Sar</taxon>
        <taxon>Stramenopiles</taxon>
        <taxon>Ochrophyta</taxon>
        <taxon>Eustigmatophyceae</taxon>
        <taxon>Eustigmatales</taxon>
        <taxon>Monodopsidaceae</taxon>
        <taxon>Nannochloropsis</taxon>
    </lineage>
</organism>
<evidence type="ECO:0000256" key="2">
    <source>
        <dbReference type="ARBA" id="ARBA00006717"/>
    </source>
</evidence>
<gene>
    <name evidence="10" type="ORF">Naga_100069g1</name>
</gene>
<proteinExistence type="inferred from homology"/>
<dbReference type="PROSITE" id="PS00175">
    <property type="entry name" value="PG_MUTASE"/>
    <property type="match status" value="1"/>
</dbReference>
<accession>W7TKJ0</accession>
<dbReference type="InterPro" id="IPR013078">
    <property type="entry name" value="His_Pase_superF_clade-1"/>
</dbReference>
<feature type="binding site" evidence="6">
    <location>
        <position position="122"/>
    </location>
    <ligand>
        <name>substrate</name>
    </ligand>
</feature>
<evidence type="ECO:0000256" key="7">
    <source>
        <dbReference type="PIRSR" id="PIRSR613078-3"/>
    </source>
</evidence>
<dbReference type="AlphaFoldDB" id="W7TKJ0"/>
<dbReference type="InterPro" id="IPR005952">
    <property type="entry name" value="Phosphogly_mut1"/>
</dbReference>
<feature type="active site" description="Tele-phosphohistidine intermediate" evidence="5">
    <location>
        <position position="71"/>
    </location>
</feature>
<evidence type="ECO:0000256" key="1">
    <source>
        <dbReference type="ARBA" id="ARBA00000380"/>
    </source>
</evidence>
<feature type="chain" id="PRO_5004900917" description="Phosphoglycerate mutase" evidence="9">
    <location>
        <begin position="28"/>
        <end position="337"/>
    </location>
</feature>
<comment type="caution">
    <text evidence="10">The sequence shown here is derived from an EMBL/GenBank/DDBJ whole genome shotgun (WGS) entry which is preliminary data.</text>
</comment>
<dbReference type="CDD" id="cd07067">
    <property type="entry name" value="HP_PGM_like"/>
    <property type="match status" value="1"/>
</dbReference>
<comment type="catalytic activity">
    <reaction evidence="1 8">
        <text>(2R)-2-phosphoglycerate = (2R)-3-phosphoglycerate</text>
        <dbReference type="Rhea" id="RHEA:15901"/>
        <dbReference type="ChEBI" id="CHEBI:58272"/>
        <dbReference type="ChEBI" id="CHEBI:58289"/>
        <dbReference type="EC" id="5.4.2.11"/>
    </reaction>
</comment>
<dbReference type="InterPro" id="IPR029033">
    <property type="entry name" value="His_PPase_superfam"/>
</dbReference>
<dbReference type="SUPFAM" id="SSF53254">
    <property type="entry name" value="Phosphoglycerate mutase-like"/>
    <property type="match status" value="1"/>
</dbReference>
<feature type="active site" description="Proton donor/acceptor" evidence="5">
    <location>
        <position position="149"/>
    </location>
</feature>
<feature type="binding site" evidence="6">
    <location>
        <begin position="83"/>
        <end position="84"/>
    </location>
    <ligand>
        <name>substrate</name>
    </ligand>
</feature>
<evidence type="ECO:0000256" key="4">
    <source>
        <dbReference type="ARBA" id="ARBA00023235"/>
    </source>
</evidence>
<keyword evidence="11" id="KW-1185">Reference proteome</keyword>
<name>W7TKJ0_9STRA</name>
<feature type="binding site" evidence="6">
    <location>
        <begin position="149"/>
        <end position="152"/>
    </location>
    <ligand>
        <name>substrate</name>
    </ligand>
</feature>
<dbReference type="NCBIfam" id="TIGR01258">
    <property type="entry name" value="pgm_1"/>
    <property type="match status" value="1"/>
</dbReference>
<evidence type="ECO:0000256" key="8">
    <source>
        <dbReference type="RuleBase" id="RU004511"/>
    </source>
</evidence>
<feature type="site" description="Transition state stabilizer" evidence="7">
    <location>
        <position position="244"/>
    </location>
</feature>
<keyword evidence="3 8" id="KW-0324">Glycolysis</keyword>
<dbReference type="Proteomes" id="UP000019335">
    <property type="component" value="Chromosome 6"/>
</dbReference>
<comment type="similarity">
    <text evidence="2 8">Belongs to the phosphoglycerate mutase family. BPG-dependent PGAM subfamily.</text>
</comment>
<dbReference type="EMBL" id="AZIL01000429">
    <property type="protein sequence ID" value="EWM27600.1"/>
    <property type="molecule type" value="Genomic_DNA"/>
</dbReference>
<protein>
    <recommendedName>
        <fullName evidence="8">Phosphoglycerate mutase</fullName>
        <ecNumber evidence="8">5.4.2.11</ecNumber>
    </recommendedName>
</protein>
<evidence type="ECO:0000256" key="9">
    <source>
        <dbReference type="SAM" id="SignalP"/>
    </source>
</evidence>
<dbReference type="InterPro" id="IPR001345">
    <property type="entry name" value="PG/BPGM_mutase_AS"/>
</dbReference>